<keyword evidence="3" id="KW-0862">Zinc</keyword>
<keyword evidence="2 4" id="KW-0863">Zinc-finger</keyword>
<evidence type="ECO:0000313" key="9">
    <source>
        <dbReference type="Proteomes" id="UP001470230"/>
    </source>
</evidence>
<dbReference type="InterPro" id="IPR013083">
    <property type="entry name" value="Znf_RING/FYVE/PHD"/>
</dbReference>
<evidence type="ECO:0000256" key="2">
    <source>
        <dbReference type="ARBA" id="ARBA00022771"/>
    </source>
</evidence>
<dbReference type="EMBL" id="JAPFFF010000027">
    <property type="protein sequence ID" value="KAK8848013.1"/>
    <property type="molecule type" value="Genomic_DNA"/>
</dbReference>
<evidence type="ECO:0000256" key="1">
    <source>
        <dbReference type="ARBA" id="ARBA00022723"/>
    </source>
</evidence>
<dbReference type="InterPro" id="IPR040204">
    <property type="entry name" value="UBR7"/>
</dbReference>
<evidence type="ECO:0000256" key="4">
    <source>
        <dbReference type="PROSITE-ProRule" id="PRU00175"/>
    </source>
</evidence>
<proteinExistence type="predicted"/>
<evidence type="ECO:0000313" key="8">
    <source>
        <dbReference type="EMBL" id="KAK8848013.1"/>
    </source>
</evidence>
<dbReference type="InterPro" id="IPR017907">
    <property type="entry name" value="Znf_RING_CS"/>
</dbReference>
<dbReference type="CDD" id="cd19671">
    <property type="entry name" value="UBR-box_UBR4_5_6_7"/>
    <property type="match status" value="2"/>
</dbReference>
<reference evidence="8 9" key="1">
    <citation type="submission" date="2024-04" db="EMBL/GenBank/DDBJ databases">
        <title>Tritrichomonas musculus Genome.</title>
        <authorList>
            <person name="Alves-Ferreira E."/>
            <person name="Grigg M."/>
            <person name="Lorenzi H."/>
            <person name="Galac M."/>
        </authorList>
    </citation>
    <scope>NUCLEOTIDE SEQUENCE [LARGE SCALE GENOMIC DNA]</scope>
    <source>
        <strain evidence="8 9">EAF2021</strain>
    </source>
</reference>
<organism evidence="8 9">
    <name type="scientific">Tritrichomonas musculus</name>
    <dbReference type="NCBI Taxonomy" id="1915356"/>
    <lineage>
        <taxon>Eukaryota</taxon>
        <taxon>Metamonada</taxon>
        <taxon>Parabasalia</taxon>
        <taxon>Tritrichomonadida</taxon>
        <taxon>Tritrichomonadidae</taxon>
        <taxon>Tritrichomonas</taxon>
    </lineage>
</organism>
<dbReference type="InterPro" id="IPR003126">
    <property type="entry name" value="Znf_UBR"/>
</dbReference>
<dbReference type="SUPFAM" id="SSF57850">
    <property type="entry name" value="RING/U-box"/>
    <property type="match status" value="1"/>
</dbReference>
<dbReference type="SMART" id="SM00184">
    <property type="entry name" value="RING"/>
    <property type="match status" value="1"/>
</dbReference>
<dbReference type="PANTHER" id="PTHR13513">
    <property type="entry name" value="E3 UBIQUITIN-PROTEIN LIGASE UBR7"/>
    <property type="match status" value="1"/>
</dbReference>
<evidence type="ECO:0000259" key="7">
    <source>
        <dbReference type="PROSITE" id="PS51157"/>
    </source>
</evidence>
<accession>A0ABR2HJE4</accession>
<dbReference type="PROSITE" id="PS51157">
    <property type="entry name" value="ZF_UBR"/>
    <property type="match status" value="2"/>
</dbReference>
<dbReference type="Pfam" id="PF02207">
    <property type="entry name" value="zf-UBR"/>
    <property type="match status" value="2"/>
</dbReference>
<evidence type="ECO:0000256" key="3">
    <source>
        <dbReference type="ARBA" id="ARBA00022833"/>
    </source>
</evidence>
<dbReference type="PROSITE" id="PS50089">
    <property type="entry name" value="ZF_RING_2"/>
    <property type="match status" value="1"/>
</dbReference>
<dbReference type="InterPro" id="IPR001841">
    <property type="entry name" value="Znf_RING"/>
</dbReference>
<dbReference type="SMART" id="SM00396">
    <property type="entry name" value="ZnF_UBR1"/>
    <property type="match status" value="4"/>
</dbReference>
<dbReference type="Proteomes" id="UP001470230">
    <property type="component" value="Unassembled WGS sequence"/>
</dbReference>
<feature type="domain" description="RING-type" evidence="6">
    <location>
        <begin position="15"/>
        <end position="54"/>
    </location>
</feature>
<protein>
    <recommendedName>
        <fullName evidence="10">RING-type domain-containing protein</fullName>
    </recommendedName>
</protein>
<feature type="zinc finger region" description="UBR-type" evidence="5">
    <location>
        <begin position="241"/>
        <end position="317"/>
    </location>
</feature>
<evidence type="ECO:0000259" key="6">
    <source>
        <dbReference type="PROSITE" id="PS50089"/>
    </source>
</evidence>
<keyword evidence="9" id="KW-1185">Reference proteome</keyword>
<name>A0ABR2HJE4_9EUKA</name>
<feature type="zinc finger region" description="UBR-type" evidence="5">
    <location>
        <begin position="99"/>
        <end position="167"/>
    </location>
</feature>
<feature type="domain" description="UBR-type" evidence="7">
    <location>
        <begin position="99"/>
        <end position="167"/>
    </location>
</feature>
<dbReference type="Gene3D" id="3.30.40.10">
    <property type="entry name" value="Zinc/RING finger domain, C3HC4 (zinc finger)"/>
    <property type="match status" value="1"/>
</dbReference>
<gene>
    <name evidence="8" type="ORF">M9Y10_019066</name>
</gene>
<keyword evidence="1" id="KW-0479">Metal-binding</keyword>
<sequence length="455" mass="51585">MNNSFIENLLENIQCPVCYLAMLPPSRTPMIILKCGHTVCESCISKIIECPFCHQPINKWTKNVLILQLTDSINRKHLISPELNPPQPPDNKLIPKIEPICTFASTGDKFIKQKWYQCRTCKITGDCGICEICAKKCHKGHDVFLHSSSRGFYCDCPEFCDCQSLPKIGKLRCTYEITYGTPIEQPMFQCDDCHITDDLYICQNCAIKCHNGHNLRYIGIVKNKSCNCFNQCLCQISSRKPICTFYRTGEEFAKQTLYNCKTCGLFNINGCCSMCAFHCHKGHDVSFFCYAGLNDNPKFFCDCGNCFNGKKCVIMNNKGGPLSHLTDCPNYSFEYKDKKIKQRKYNCSSCGMIGICEACAVNCHINHSVEFVGIESFCCACQKTNNCKMMMMPMLHNDRNCCDRSVLEKDDISACYTCCSCDKSGKIKICETCALKNHSNHDIHILGYMKFDCFG</sequence>
<comment type="caution">
    <text evidence="8">The sequence shown here is derived from an EMBL/GenBank/DDBJ whole genome shotgun (WGS) entry which is preliminary data.</text>
</comment>
<dbReference type="PROSITE" id="PS00518">
    <property type="entry name" value="ZF_RING_1"/>
    <property type="match status" value="1"/>
</dbReference>
<feature type="domain" description="UBR-type" evidence="7">
    <location>
        <begin position="241"/>
        <end position="317"/>
    </location>
</feature>
<dbReference type="Pfam" id="PF14634">
    <property type="entry name" value="zf-RING_5"/>
    <property type="match status" value="1"/>
</dbReference>
<dbReference type="PANTHER" id="PTHR13513:SF9">
    <property type="entry name" value="E3 UBIQUITIN-PROTEIN LIGASE UBR7-RELATED"/>
    <property type="match status" value="1"/>
</dbReference>
<evidence type="ECO:0000256" key="5">
    <source>
        <dbReference type="PROSITE-ProRule" id="PRU00508"/>
    </source>
</evidence>
<evidence type="ECO:0008006" key="10">
    <source>
        <dbReference type="Google" id="ProtNLM"/>
    </source>
</evidence>